<reference evidence="2" key="1">
    <citation type="submission" date="2019-12" db="EMBL/GenBank/DDBJ databases">
        <authorList>
            <person name="Cremers G."/>
        </authorList>
    </citation>
    <scope>NUCLEOTIDE SEQUENCE</scope>
    <source>
        <strain evidence="2">Mbul1</strain>
    </source>
</reference>
<evidence type="ECO:0000313" key="2">
    <source>
        <dbReference type="EMBL" id="CAA2105471.1"/>
    </source>
</evidence>
<dbReference type="AlphaFoldDB" id="A0A679JA59"/>
<feature type="chain" id="PRO_5025412713" evidence="1">
    <location>
        <begin position="18"/>
        <end position="120"/>
    </location>
</feature>
<gene>
    <name evidence="2" type="ORF">MBUL_03209</name>
</gene>
<name>A0A679JA59_9HYPH</name>
<dbReference type="EMBL" id="LR743504">
    <property type="protein sequence ID" value="CAA2105471.1"/>
    <property type="molecule type" value="Genomic_DNA"/>
</dbReference>
<evidence type="ECO:0000256" key="1">
    <source>
        <dbReference type="SAM" id="SignalP"/>
    </source>
</evidence>
<proteinExistence type="predicted"/>
<organism evidence="2">
    <name type="scientific">Methylobacterium bullatum</name>
    <dbReference type="NCBI Taxonomy" id="570505"/>
    <lineage>
        <taxon>Bacteria</taxon>
        <taxon>Pseudomonadati</taxon>
        <taxon>Pseudomonadota</taxon>
        <taxon>Alphaproteobacteria</taxon>
        <taxon>Hyphomicrobiales</taxon>
        <taxon>Methylobacteriaceae</taxon>
        <taxon>Methylobacterium</taxon>
    </lineage>
</organism>
<keyword evidence="1" id="KW-0732">Signal</keyword>
<feature type="signal peptide" evidence="1">
    <location>
        <begin position="1"/>
        <end position="17"/>
    </location>
</feature>
<protein>
    <submittedName>
        <fullName evidence="2">Uncharacterized protein</fullName>
    </submittedName>
</protein>
<accession>A0A679JA59</accession>
<sequence>MRAALLALLLMTTSALALQDVDGTLIELPTAQRGIVKVYMGRGLKDPESLQVRRVRSSYTGTTLTVCGEANARNGFGGYVGFEPFAIVVKEDNSASTYAPLKLAPQFRPIMRRAVAEMGC</sequence>